<reference evidence="2" key="1">
    <citation type="submission" date="2025-08" db="UniProtKB">
        <authorList>
            <consortium name="RefSeq"/>
        </authorList>
    </citation>
    <scope>IDENTIFICATION</scope>
</reference>
<evidence type="ECO:0000313" key="2">
    <source>
        <dbReference type="RefSeq" id="XP_012939233.1"/>
    </source>
</evidence>
<proteinExistence type="predicted"/>
<accession>A0ABM1A217</accession>
<protein>
    <submittedName>
        <fullName evidence="2">Uncharacterized protein LOC106012067</fullName>
    </submittedName>
</protein>
<gene>
    <name evidence="2" type="primary">LOC106012067</name>
</gene>
<name>A0ABM1A217_APLCA</name>
<evidence type="ECO:0000313" key="1">
    <source>
        <dbReference type="Proteomes" id="UP000694888"/>
    </source>
</evidence>
<dbReference type="GeneID" id="106012067"/>
<keyword evidence="1" id="KW-1185">Reference proteome</keyword>
<dbReference type="RefSeq" id="XP_012939233.1">
    <property type="nucleotide sequence ID" value="XM_013083779.2"/>
</dbReference>
<sequence>MWLVPERNVGVFIATNGQKHSDMPVATMQALAYYATDLLLGLEPWINKTALCTFPSPWAEPLEFPDVQFSPKTSDFALTDYHGTYSSPLLGVLHIRKSDTGANSLSFSMADVKGELLPEGGNVFRLFLSGRHRYMTSPKEGKHPIPFARLFFEFKGPECVGVKVPDSIFGGAPVDFTKIPDAKEEL</sequence>
<organism evidence="1 2">
    <name type="scientific">Aplysia californica</name>
    <name type="common">California sea hare</name>
    <dbReference type="NCBI Taxonomy" id="6500"/>
    <lineage>
        <taxon>Eukaryota</taxon>
        <taxon>Metazoa</taxon>
        <taxon>Spiralia</taxon>
        <taxon>Lophotrochozoa</taxon>
        <taxon>Mollusca</taxon>
        <taxon>Gastropoda</taxon>
        <taxon>Heterobranchia</taxon>
        <taxon>Euthyneura</taxon>
        <taxon>Tectipleura</taxon>
        <taxon>Aplysiida</taxon>
        <taxon>Aplysioidea</taxon>
        <taxon>Aplysiidae</taxon>
        <taxon>Aplysia</taxon>
    </lineage>
</organism>
<dbReference type="Proteomes" id="UP000694888">
    <property type="component" value="Unplaced"/>
</dbReference>